<dbReference type="PATRIC" id="fig|797209.4.peg.99"/>
<feature type="region of interest" description="Disordered" evidence="2">
    <location>
        <begin position="171"/>
        <end position="206"/>
    </location>
</feature>
<reference evidence="4" key="2">
    <citation type="submission" date="2016-11" db="EMBL/GenBank/DDBJ databases">
        <authorList>
            <person name="Jaros S."/>
            <person name="Januszkiewicz K."/>
            <person name="Wedrychowicz H."/>
        </authorList>
    </citation>
    <scope>NUCLEOTIDE SEQUENCE [LARGE SCALE GENOMIC DNA]</scope>
    <source>
        <strain evidence="4">DX253</strain>
    </source>
</reference>
<evidence type="ECO:0000313" key="4">
    <source>
        <dbReference type="EMBL" id="SHL44969.1"/>
    </source>
</evidence>
<dbReference type="InterPro" id="IPR057179">
    <property type="entry name" value="DUF7857"/>
</dbReference>
<dbReference type="OrthoDB" id="193731at2157"/>
<dbReference type="EMBL" id="FRAN01000007">
    <property type="protein sequence ID" value="SHL44969.1"/>
    <property type="molecule type" value="Genomic_DNA"/>
</dbReference>
<dbReference type="STRING" id="797209.GCA_000376445_02086"/>
<evidence type="ECO:0000256" key="2">
    <source>
        <dbReference type="SAM" id="MobiDB-lite"/>
    </source>
</evidence>
<sequence length="248" mass="27064">MVTLHWTTDERTGAVETVTLVALVVENSAAMPVRIRVGNRLNGELRVPRRHGLTEAGWDEGGFEGVVGAGERRSLGYAVAADETESPPAEIVWTERAPETEESSVGGATRHDSPTGLDIEPTTAGVVRALGDARPPVDAVPTPDRVEIPDAVKSWLSAVETRIERYETGDKETRGGEMGGEKMGERKCEEMGSGRPEKRTVAEQAEEQELRRRIAADERTLEAVANRVQRVRERVESTEKSNAVGRTK</sequence>
<gene>
    <name evidence="4" type="ORF">SAMN05444342_3823</name>
    <name evidence="3" type="ORF">ZOD2009_00600</name>
</gene>
<dbReference type="eggNOG" id="arCOG06335">
    <property type="taxonomic scope" value="Archaea"/>
</dbReference>
<dbReference type="AlphaFoldDB" id="E7QNU4"/>
<dbReference type="EMBL" id="AEMG01000002">
    <property type="protein sequence ID" value="EFW93597.1"/>
    <property type="molecule type" value="Genomic_DNA"/>
</dbReference>
<feature type="region of interest" description="Disordered" evidence="2">
    <location>
        <begin position="97"/>
        <end position="120"/>
    </location>
</feature>
<dbReference type="Proteomes" id="UP000184203">
    <property type="component" value="Unassembled WGS sequence"/>
</dbReference>
<dbReference type="Proteomes" id="UP000003751">
    <property type="component" value="Unassembled WGS sequence"/>
</dbReference>
<evidence type="ECO:0000313" key="5">
    <source>
        <dbReference type="Proteomes" id="UP000003751"/>
    </source>
</evidence>
<evidence type="ECO:0000313" key="3">
    <source>
        <dbReference type="EMBL" id="EFW93597.1"/>
    </source>
</evidence>
<feature type="coiled-coil region" evidence="1">
    <location>
        <begin position="207"/>
        <end position="241"/>
    </location>
</feature>
<reference evidence="3 5" key="1">
    <citation type="journal article" date="2014" name="ISME J.">
        <title>Trehalose/2-sulfotrehalose biosynthesis and glycine-betaine uptake are widely spread mechanisms for osmoadaptation in the Halobacteriales.</title>
        <authorList>
            <person name="Youssef N.H."/>
            <person name="Savage-Ashlock K.N."/>
            <person name="McCully A.L."/>
            <person name="Luedtke B."/>
            <person name="Shaw E.I."/>
            <person name="Hoff W.D."/>
            <person name="Elshahed M.S."/>
        </authorList>
    </citation>
    <scope>NUCLEOTIDE SEQUENCE [LARGE SCALE GENOMIC DNA]</scope>
    <source>
        <strain evidence="3 5">DX253</strain>
    </source>
</reference>
<name>E7QNU4_HALPU</name>
<reference evidence="6" key="3">
    <citation type="submission" date="2016-11" db="EMBL/GenBank/DDBJ databases">
        <authorList>
            <person name="Varghese N."/>
            <person name="Submissions S."/>
        </authorList>
    </citation>
    <scope>NUCLEOTIDE SEQUENCE [LARGE SCALE GENOMIC DNA]</scope>
    <source>
        <strain evidence="6">DX253</strain>
    </source>
</reference>
<keyword evidence="6" id="KW-1185">Reference proteome</keyword>
<proteinExistence type="predicted"/>
<dbReference type="Pfam" id="PF25256">
    <property type="entry name" value="DUF7857"/>
    <property type="match status" value="1"/>
</dbReference>
<evidence type="ECO:0000256" key="1">
    <source>
        <dbReference type="SAM" id="Coils"/>
    </source>
</evidence>
<accession>E7QNU4</accession>
<dbReference type="RefSeq" id="WP_007976022.1">
    <property type="nucleotide sequence ID" value="NZ_AEMG01000002.1"/>
</dbReference>
<protein>
    <submittedName>
        <fullName evidence="3">Uncharacterized protein</fullName>
    </submittedName>
</protein>
<evidence type="ECO:0000313" key="6">
    <source>
        <dbReference type="Proteomes" id="UP000184203"/>
    </source>
</evidence>
<organism evidence="3 5">
    <name type="scientific">Haladaptatus paucihalophilus DX253</name>
    <dbReference type="NCBI Taxonomy" id="797209"/>
    <lineage>
        <taxon>Archaea</taxon>
        <taxon>Methanobacteriati</taxon>
        <taxon>Methanobacteriota</taxon>
        <taxon>Stenosarchaea group</taxon>
        <taxon>Halobacteria</taxon>
        <taxon>Halobacteriales</taxon>
        <taxon>Haladaptataceae</taxon>
        <taxon>Haladaptatus</taxon>
    </lineage>
</organism>
<feature type="compositionally biased region" description="Basic and acidic residues" evidence="2">
    <location>
        <begin position="171"/>
        <end position="201"/>
    </location>
</feature>
<keyword evidence="1" id="KW-0175">Coiled coil</keyword>